<organism evidence="2 3">
    <name type="scientific">Caenorhabditis briggsae</name>
    <dbReference type="NCBI Taxonomy" id="6238"/>
    <lineage>
        <taxon>Eukaryota</taxon>
        <taxon>Metazoa</taxon>
        <taxon>Ecdysozoa</taxon>
        <taxon>Nematoda</taxon>
        <taxon>Chromadorea</taxon>
        <taxon>Rhabditida</taxon>
        <taxon>Rhabditina</taxon>
        <taxon>Rhabditomorpha</taxon>
        <taxon>Rhabditoidea</taxon>
        <taxon>Rhabditidae</taxon>
        <taxon>Peloderinae</taxon>
        <taxon>Caenorhabditis</taxon>
    </lineage>
</organism>
<reference evidence="2 3" key="1">
    <citation type="submission" date="2022-04" db="EMBL/GenBank/DDBJ databases">
        <title>Chromosome-level reference genomes for two strains of Caenorhabditis briggsae: an improved platform for comparative genomics.</title>
        <authorList>
            <person name="Stevens L."/>
            <person name="Andersen E."/>
        </authorList>
    </citation>
    <scope>NUCLEOTIDE SEQUENCE [LARGE SCALE GENOMIC DNA]</scope>
    <source>
        <strain evidence="2">VX34</strain>
        <tissue evidence="2">Whole-organism</tissue>
    </source>
</reference>
<keyword evidence="3" id="KW-1185">Reference proteome</keyword>
<dbReference type="Proteomes" id="UP000829354">
    <property type="component" value="Chromosome I"/>
</dbReference>
<evidence type="ECO:0000256" key="1">
    <source>
        <dbReference type="SAM" id="MobiDB-lite"/>
    </source>
</evidence>
<sequence length="148" mass="16550">MYDNKENVPPTDQVLESSHGKNSGKQVANQKVERIVVEAEDKAIESDSNSQVLSEHEGDDIVEVEAPTDSDSQEKGEAGDDINAEANKTYAEMVKAPKLFNKAEKQRNLFKDLLGNSDIRLMRGCLSGRKCKRRSSSEIAYYSIKLHY</sequence>
<accession>A0AAE9DYD2</accession>
<evidence type="ECO:0000313" key="2">
    <source>
        <dbReference type="EMBL" id="UMM10840.1"/>
    </source>
</evidence>
<feature type="compositionally biased region" description="Acidic residues" evidence="1">
    <location>
        <begin position="57"/>
        <end position="68"/>
    </location>
</feature>
<name>A0AAE9DYD2_CAEBR</name>
<evidence type="ECO:0000313" key="3">
    <source>
        <dbReference type="Proteomes" id="UP000829354"/>
    </source>
</evidence>
<feature type="compositionally biased region" description="Polar residues" evidence="1">
    <location>
        <begin position="14"/>
        <end position="29"/>
    </location>
</feature>
<dbReference type="AlphaFoldDB" id="A0AAE9DYD2"/>
<dbReference type="EMBL" id="CP092620">
    <property type="protein sequence ID" value="UMM10840.1"/>
    <property type="molecule type" value="Genomic_DNA"/>
</dbReference>
<proteinExistence type="predicted"/>
<feature type="region of interest" description="Disordered" evidence="1">
    <location>
        <begin position="1"/>
        <end position="85"/>
    </location>
</feature>
<feature type="compositionally biased region" description="Basic and acidic residues" evidence="1">
    <location>
        <begin position="31"/>
        <end position="45"/>
    </location>
</feature>
<gene>
    <name evidence="2" type="ORF">L5515_000427</name>
</gene>
<protein>
    <submittedName>
        <fullName evidence="2">Uncharacterized protein</fullName>
    </submittedName>
</protein>